<dbReference type="EMBL" id="CP079837">
    <property type="protein sequence ID" value="QXX27433.1"/>
    <property type="molecule type" value="Genomic_DNA"/>
</dbReference>
<name>A0A8F7V325_SALER</name>
<sequence>MNQKFEAVNAIARNVTDVADGTDRC</sequence>
<accession>A0A8F7V325</accession>
<dbReference type="AlphaFoldDB" id="A0A8F7V325"/>
<gene>
    <name evidence="1" type="ORF">JMJ84_14080</name>
</gene>
<organism evidence="1">
    <name type="scientific">Salmonella enterica subsp. salamae</name>
    <dbReference type="NCBI Taxonomy" id="59202"/>
    <lineage>
        <taxon>Bacteria</taxon>
        <taxon>Pseudomonadati</taxon>
        <taxon>Pseudomonadota</taxon>
        <taxon>Gammaproteobacteria</taxon>
        <taxon>Enterobacterales</taxon>
        <taxon>Enterobacteriaceae</taxon>
        <taxon>Salmonella</taxon>
    </lineage>
</organism>
<reference evidence="1" key="1">
    <citation type="submission" date="2021-07" db="EMBL/GenBank/DDBJ databases">
        <title>Whole-Genome Sequences of non-enterica strains of Salmonella enterica isolated from poultry houses.</title>
        <authorList>
            <person name="Lamas A."/>
            <person name="Regal P."/>
            <person name="Miranda J.M."/>
            <person name="Vazquez B."/>
            <person name="Cepeda A."/>
            <person name="Franco C.M."/>
        </authorList>
    </citation>
    <scope>NUCLEOTIDE SEQUENCE</scope>
    <source>
        <strain evidence="1">LHICA_SA2</strain>
    </source>
</reference>
<dbReference type="RefSeq" id="WP_218207701.1">
    <property type="nucleotide sequence ID" value="NZ_DACWUI010000006.1"/>
</dbReference>
<protein>
    <submittedName>
        <fullName evidence="1">Uncharacterized protein</fullName>
    </submittedName>
</protein>
<proteinExistence type="predicted"/>
<evidence type="ECO:0000313" key="1">
    <source>
        <dbReference type="EMBL" id="QXX27433.1"/>
    </source>
</evidence>